<dbReference type="AlphaFoldDB" id="A0A6J8CBV5"/>
<organism evidence="1 2">
    <name type="scientific">Mytilus coruscus</name>
    <name type="common">Sea mussel</name>
    <dbReference type="NCBI Taxonomy" id="42192"/>
    <lineage>
        <taxon>Eukaryota</taxon>
        <taxon>Metazoa</taxon>
        <taxon>Spiralia</taxon>
        <taxon>Lophotrochozoa</taxon>
        <taxon>Mollusca</taxon>
        <taxon>Bivalvia</taxon>
        <taxon>Autobranchia</taxon>
        <taxon>Pteriomorphia</taxon>
        <taxon>Mytilida</taxon>
        <taxon>Mytiloidea</taxon>
        <taxon>Mytilidae</taxon>
        <taxon>Mytilinae</taxon>
        <taxon>Mytilus</taxon>
    </lineage>
</organism>
<dbReference type="PANTHER" id="PTHR33050">
    <property type="entry name" value="REVERSE TRANSCRIPTASE DOMAIN-CONTAINING PROTEIN"/>
    <property type="match status" value="1"/>
</dbReference>
<evidence type="ECO:0000313" key="1">
    <source>
        <dbReference type="EMBL" id="CAC5393908.1"/>
    </source>
</evidence>
<proteinExistence type="predicted"/>
<dbReference type="Proteomes" id="UP000507470">
    <property type="component" value="Unassembled WGS sequence"/>
</dbReference>
<dbReference type="PANTHER" id="PTHR33050:SF7">
    <property type="entry name" value="RIBONUCLEASE H"/>
    <property type="match status" value="1"/>
</dbReference>
<evidence type="ECO:0008006" key="3">
    <source>
        <dbReference type="Google" id="ProtNLM"/>
    </source>
</evidence>
<reference evidence="1 2" key="1">
    <citation type="submission" date="2020-06" db="EMBL/GenBank/DDBJ databases">
        <authorList>
            <person name="Li R."/>
            <person name="Bekaert M."/>
        </authorList>
    </citation>
    <scope>NUCLEOTIDE SEQUENCE [LARGE SCALE GENOMIC DNA]</scope>
    <source>
        <strain evidence="2">wild</strain>
    </source>
</reference>
<gene>
    <name evidence="1" type="ORF">MCOR_28720</name>
</gene>
<dbReference type="InterPro" id="IPR052055">
    <property type="entry name" value="Hepadnavirus_pol/RT"/>
</dbReference>
<dbReference type="CDD" id="cd09275">
    <property type="entry name" value="RNase_HI_RT_DIRS1"/>
    <property type="match status" value="1"/>
</dbReference>
<evidence type="ECO:0000313" key="2">
    <source>
        <dbReference type="Proteomes" id="UP000507470"/>
    </source>
</evidence>
<accession>A0A6J8CBV5</accession>
<dbReference type="OrthoDB" id="6062799at2759"/>
<sequence>MIIAWKYVKSFVAVDIKSMDILQQPLFLNPEIKVQDKISIGQHFIVADISQIKELCFEVIAGSKLLGKPKERSKLIIIADNSTRGGTTVKEYESNDIADNDENEKNIRQAETRALKTIKEKKTRPQSYTARPTPAVEHIATAPAPSPAYDFSRYQQPFRASTAREPCLKDSCNYYASNVACGAYPVELENKIFHKMWNEIERCKNSTWREMRATEQALLSFSTLFMGKSMKSFTDNQNWVRIVQDGSMKEELQNLAYSIFCICKEHNIFIELQWIPRTLNSKADHNSKMRDHEDWQISNEFLIFRKFMGTFYY</sequence>
<keyword evidence="2" id="KW-1185">Reference proteome</keyword>
<dbReference type="EMBL" id="CACVKT020005231">
    <property type="protein sequence ID" value="CAC5393908.1"/>
    <property type="molecule type" value="Genomic_DNA"/>
</dbReference>
<protein>
    <recommendedName>
        <fullName evidence="3">RNase H type-1 domain-containing protein</fullName>
    </recommendedName>
</protein>
<name>A0A6J8CBV5_MYTCO</name>